<reference evidence="3" key="1">
    <citation type="submission" date="2022-11" db="UniProtKB">
        <authorList>
            <consortium name="WormBaseParasite"/>
        </authorList>
    </citation>
    <scope>IDENTIFICATION</scope>
</reference>
<protein>
    <submittedName>
        <fullName evidence="3">Uncharacterized protein</fullName>
    </submittedName>
</protein>
<dbReference type="WBParaSite" id="Gr19_v10_g7872.t1">
    <property type="protein sequence ID" value="Gr19_v10_g7872.t1"/>
    <property type="gene ID" value="Gr19_v10_g7872"/>
</dbReference>
<organism evidence="2 3">
    <name type="scientific">Globodera rostochiensis</name>
    <name type="common">Golden nematode worm</name>
    <name type="synonym">Heterodera rostochiensis</name>
    <dbReference type="NCBI Taxonomy" id="31243"/>
    <lineage>
        <taxon>Eukaryota</taxon>
        <taxon>Metazoa</taxon>
        <taxon>Ecdysozoa</taxon>
        <taxon>Nematoda</taxon>
        <taxon>Chromadorea</taxon>
        <taxon>Rhabditida</taxon>
        <taxon>Tylenchina</taxon>
        <taxon>Tylenchomorpha</taxon>
        <taxon>Tylenchoidea</taxon>
        <taxon>Heteroderidae</taxon>
        <taxon>Heteroderinae</taxon>
        <taxon>Globodera</taxon>
    </lineage>
</organism>
<dbReference type="AlphaFoldDB" id="A0A914I987"/>
<name>A0A914I987_GLORO</name>
<feature type="region of interest" description="Disordered" evidence="1">
    <location>
        <begin position="81"/>
        <end position="100"/>
    </location>
</feature>
<proteinExistence type="predicted"/>
<keyword evidence="2" id="KW-1185">Reference proteome</keyword>
<evidence type="ECO:0000313" key="3">
    <source>
        <dbReference type="WBParaSite" id="Gr19_v10_g7872.t1"/>
    </source>
</evidence>
<evidence type="ECO:0000313" key="2">
    <source>
        <dbReference type="Proteomes" id="UP000887572"/>
    </source>
</evidence>
<dbReference type="Proteomes" id="UP000887572">
    <property type="component" value="Unplaced"/>
</dbReference>
<sequence length="100" mass="10894">MDNLNDVICPPIPRALCLSYHLFCDEFPFLGHELKRQNLALGGAKVYKDCTTTYNHIFATFNVAAINALSALTTTILAGASVSSHPQQQQNKVLTTSGKL</sequence>
<accession>A0A914I987</accession>
<evidence type="ECO:0000256" key="1">
    <source>
        <dbReference type="SAM" id="MobiDB-lite"/>
    </source>
</evidence>